<accession>A0A2T5PF36</accession>
<feature type="signal peptide" evidence="4">
    <location>
        <begin position="1"/>
        <end position="18"/>
    </location>
</feature>
<reference evidence="6 7" key="1">
    <citation type="submission" date="2018-04" db="EMBL/GenBank/DDBJ databases">
        <title>Pseudomonas sp. nov., isolated from mangrove soil.</title>
        <authorList>
            <person name="Chen C."/>
        </authorList>
    </citation>
    <scope>NUCLEOTIDE SEQUENCE [LARGE SCALE GENOMIC DNA]</scope>
    <source>
        <strain evidence="6 7">TC-11</strain>
    </source>
</reference>
<name>A0A2T5PF36_9PSED</name>
<dbReference type="GO" id="GO:0030313">
    <property type="term" value="C:cell envelope"/>
    <property type="evidence" value="ECO:0007669"/>
    <property type="project" value="UniProtKB-SubCell"/>
</dbReference>
<dbReference type="Pfam" id="PF13407">
    <property type="entry name" value="Peripla_BP_4"/>
    <property type="match status" value="1"/>
</dbReference>
<evidence type="ECO:0000313" key="7">
    <source>
        <dbReference type="Proteomes" id="UP000244064"/>
    </source>
</evidence>
<protein>
    <submittedName>
        <fullName evidence="6">Sugar ABC transporter substrate-binding protein</fullName>
    </submittedName>
</protein>
<comment type="caution">
    <text evidence="6">The sequence shown here is derived from an EMBL/GenBank/DDBJ whole genome shotgun (WGS) entry which is preliminary data.</text>
</comment>
<evidence type="ECO:0000256" key="2">
    <source>
        <dbReference type="ARBA" id="ARBA00007639"/>
    </source>
</evidence>
<dbReference type="OrthoDB" id="245475at2"/>
<dbReference type="Gene3D" id="3.40.50.2300">
    <property type="match status" value="2"/>
</dbReference>
<evidence type="ECO:0000256" key="1">
    <source>
        <dbReference type="ARBA" id="ARBA00004196"/>
    </source>
</evidence>
<dbReference type="PANTHER" id="PTHR46847">
    <property type="entry name" value="D-ALLOSE-BINDING PERIPLASMIC PROTEIN-RELATED"/>
    <property type="match status" value="1"/>
</dbReference>
<evidence type="ECO:0000256" key="4">
    <source>
        <dbReference type="SAM" id="SignalP"/>
    </source>
</evidence>
<comment type="subcellular location">
    <subcellularLocation>
        <location evidence="1">Cell envelope</location>
    </subcellularLocation>
</comment>
<evidence type="ECO:0000256" key="3">
    <source>
        <dbReference type="ARBA" id="ARBA00022729"/>
    </source>
</evidence>
<dbReference type="GO" id="GO:0030246">
    <property type="term" value="F:carbohydrate binding"/>
    <property type="evidence" value="ECO:0007669"/>
    <property type="project" value="UniProtKB-ARBA"/>
</dbReference>
<dbReference type="PANTHER" id="PTHR46847:SF2">
    <property type="entry name" value="ABC TRANSPORTER SUGAR-BINDING PROTEIN"/>
    <property type="match status" value="1"/>
</dbReference>
<feature type="domain" description="Periplasmic binding protein" evidence="5">
    <location>
        <begin position="21"/>
        <end position="293"/>
    </location>
</feature>
<dbReference type="RefSeq" id="WP_108104579.1">
    <property type="nucleotide sequence ID" value="NZ_QASN01000002.1"/>
</dbReference>
<evidence type="ECO:0000259" key="5">
    <source>
        <dbReference type="Pfam" id="PF13407"/>
    </source>
</evidence>
<proteinExistence type="inferred from homology"/>
<comment type="similarity">
    <text evidence="2">Belongs to the bacterial solute-binding protein 2 family.</text>
</comment>
<sequence>MRPSVVLLLLLIALPAQAARVAFISPGHADEQYWAGAAQAMQQAADDLGLQLEIYHAERDPLRQISLVRELTGPRRPDYLLVAADKGTLVEQLRAADAAGIPTLAVYNSVQQSERAALGRPRQKLPHWLGSLIPQAEDAGYLSARALIEEGLRKGLVDPQGRLQMIALYGDRSTDSSIRRNQGLQQALQEYPQVQLRQAVSADWRRDKAQLQAQHLLRRYPQATLVWSGSDQLAFGAMQAAVIEQRVPGKDLLFSAINTSDEAMGAVLDGRLSALAGGHFMAGAWALVMLHDYDHGKDFAADEGTELERAMFSLFDPALARRYLRESGRDIDFRRFSKVHNPTLAQYNFGFAAFLRGSP</sequence>
<keyword evidence="3 4" id="KW-0732">Signal</keyword>
<dbReference type="InterPro" id="IPR025997">
    <property type="entry name" value="SBP_2_dom"/>
</dbReference>
<feature type="chain" id="PRO_5015482979" evidence="4">
    <location>
        <begin position="19"/>
        <end position="359"/>
    </location>
</feature>
<dbReference type="InterPro" id="IPR028082">
    <property type="entry name" value="Peripla_BP_I"/>
</dbReference>
<gene>
    <name evidence="6" type="ORF">DBO85_01510</name>
</gene>
<dbReference type="Proteomes" id="UP000244064">
    <property type="component" value="Unassembled WGS sequence"/>
</dbReference>
<dbReference type="AlphaFoldDB" id="A0A2T5PF36"/>
<dbReference type="GO" id="GO:0055085">
    <property type="term" value="P:transmembrane transport"/>
    <property type="evidence" value="ECO:0007669"/>
    <property type="project" value="UniProtKB-ARBA"/>
</dbReference>
<dbReference type="EMBL" id="QASN01000002">
    <property type="protein sequence ID" value="PTU76344.1"/>
    <property type="molecule type" value="Genomic_DNA"/>
</dbReference>
<dbReference type="SUPFAM" id="SSF53822">
    <property type="entry name" value="Periplasmic binding protein-like I"/>
    <property type="match status" value="1"/>
</dbReference>
<keyword evidence="7" id="KW-1185">Reference proteome</keyword>
<dbReference type="CDD" id="cd06324">
    <property type="entry name" value="PBP1_ABC_sugar_binding-like"/>
    <property type="match status" value="1"/>
</dbReference>
<evidence type="ECO:0000313" key="6">
    <source>
        <dbReference type="EMBL" id="PTU76344.1"/>
    </source>
</evidence>
<organism evidence="6 7">
    <name type="scientific">Pseudomonas mangrovi</name>
    <dbReference type="NCBI Taxonomy" id="2161748"/>
    <lineage>
        <taxon>Bacteria</taxon>
        <taxon>Pseudomonadati</taxon>
        <taxon>Pseudomonadota</taxon>
        <taxon>Gammaproteobacteria</taxon>
        <taxon>Pseudomonadales</taxon>
        <taxon>Pseudomonadaceae</taxon>
        <taxon>Pseudomonas</taxon>
    </lineage>
</organism>